<protein>
    <submittedName>
        <fullName evidence="6">Oligosaccharide biosynthesis protein Alg14</fullName>
    </submittedName>
</protein>
<organism evidence="6 7">
    <name type="scientific">Mucilaginibacter glaciei</name>
    <dbReference type="NCBI Taxonomy" id="2772109"/>
    <lineage>
        <taxon>Bacteria</taxon>
        <taxon>Pseudomonadati</taxon>
        <taxon>Bacteroidota</taxon>
        <taxon>Sphingobacteriia</taxon>
        <taxon>Sphingobacteriales</taxon>
        <taxon>Sphingobacteriaceae</taxon>
        <taxon>Mucilaginibacter</taxon>
    </lineage>
</organism>
<dbReference type="Pfam" id="PF08660">
    <property type="entry name" value="Alg14"/>
    <property type="match status" value="1"/>
</dbReference>
<dbReference type="PANTHER" id="PTHR12154:SF4">
    <property type="entry name" value="UDP-N-ACETYLGLUCOSAMINE TRANSFERASE SUBUNIT ALG14 HOMOLOG"/>
    <property type="match status" value="1"/>
</dbReference>
<evidence type="ECO:0000313" key="6">
    <source>
        <dbReference type="EMBL" id="MBD1394635.1"/>
    </source>
</evidence>
<evidence type="ECO:0000256" key="4">
    <source>
        <dbReference type="ARBA" id="ARBA00022989"/>
    </source>
</evidence>
<dbReference type="GO" id="GO:0006488">
    <property type="term" value="P:dolichol-linked oligosaccharide biosynthetic process"/>
    <property type="evidence" value="ECO:0007669"/>
    <property type="project" value="InterPro"/>
</dbReference>
<keyword evidence="4" id="KW-1133">Transmembrane helix</keyword>
<evidence type="ECO:0000256" key="2">
    <source>
        <dbReference type="ARBA" id="ARBA00022692"/>
    </source>
</evidence>
<accession>A0A926NV68</accession>
<proteinExistence type="predicted"/>
<dbReference type="PANTHER" id="PTHR12154">
    <property type="entry name" value="GLYCOSYL TRANSFERASE-RELATED"/>
    <property type="match status" value="1"/>
</dbReference>
<dbReference type="Gene3D" id="3.40.50.2000">
    <property type="entry name" value="Glycogen Phosphorylase B"/>
    <property type="match status" value="1"/>
</dbReference>
<dbReference type="InterPro" id="IPR013969">
    <property type="entry name" value="Oligosacch_biosynth_Alg14"/>
</dbReference>
<keyword evidence="3" id="KW-0256">Endoplasmic reticulum</keyword>
<evidence type="ECO:0000313" key="7">
    <source>
        <dbReference type="Proteomes" id="UP000619078"/>
    </source>
</evidence>
<dbReference type="GO" id="GO:0004577">
    <property type="term" value="F:N-acetylglucosaminyldiphosphodolichol N-acetylglucosaminyltransferase activity"/>
    <property type="evidence" value="ECO:0007669"/>
    <property type="project" value="TreeGrafter"/>
</dbReference>
<keyword evidence="2" id="KW-0812">Transmembrane</keyword>
<reference evidence="6" key="1">
    <citation type="submission" date="2020-09" db="EMBL/GenBank/DDBJ databases">
        <title>Novel species of Mucilaginibacter isolated from a glacier on the Tibetan Plateau.</title>
        <authorList>
            <person name="Liu Q."/>
            <person name="Xin Y.-H."/>
        </authorList>
    </citation>
    <scope>NUCLEOTIDE SEQUENCE</scope>
    <source>
        <strain evidence="6">ZB1P21</strain>
    </source>
</reference>
<evidence type="ECO:0000256" key="1">
    <source>
        <dbReference type="ARBA" id="ARBA00004389"/>
    </source>
</evidence>
<keyword evidence="7" id="KW-1185">Reference proteome</keyword>
<evidence type="ECO:0000256" key="5">
    <source>
        <dbReference type="ARBA" id="ARBA00023136"/>
    </source>
</evidence>
<name>A0A926NV68_9SPHI</name>
<dbReference type="AlphaFoldDB" id="A0A926NV68"/>
<evidence type="ECO:0000256" key="3">
    <source>
        <dbReference type="ARBA" id="ARBA00022824"/>
    </source>
</evidence>
<dbReference type="EMBL" id="JACWMX010000006">
    <property type="protein sequence ID" value="MBD1394635.1"/>
    <property type="molecule type" value="Genomic_DNA"/>
</dbReference>
<comment type="caution">
    <text evidence="6">The sequence shown here is derived from an EMBL/GenBank/DDBJ whole genome shotgun (WGS) entry which is preliminary data.</text>
</comment>
<gene>
    <name evidence="6" type="ORF">IDJ76_16120</name>
</gene>
<keyword evidence="5" id="KW-0472">Membrane</keyword>
<sequence>MTINFSKRTASVLAIASIGGHWIELQRLTPLFKDHDVTFISNKSFLDSKVNGSKYYNVPDANKDQKFNLIKCFCMVFVRVAVLRPGVIITTGAAPGLMGIVIGRIFGAKTIWIDSIANVEKLSLSGRIATKIADRVYTQWSHLSTGKIVYSGNLL</sequence>
<comment type="subcellular location">
    <subcellularLocation>
        <location evidence="1">Endoplasmic reticulum membrane</location>
        <topology evidence="1">Single-pass membrane protein</topology>
    </subcellularLocation>
</comment>
<dbReference type="Proteomes" id="UP000619078">
    <property type="component" value="Unassembled WGS sequence"/>
</dbReference>